<dbReference type="SUPFAM" id="SSF53383">
    <property type="entry name" value="PLP-dependent transferases"/>
    <property type="match status" value="1"/>
</dbReference>
<dbReference type="PANTHER" id="PTHR42684:SF3">
    <property type="entry name" value="ADENOSYLMETHIONINE-8-AMINO-7-OXONONANOATE AMINOTRANSFERASE"/>
    <property type="match status" value="1"/>
</dbReference>
<evidence type="ECO:0000256" key="2">
    <source>
        <dbReference type="ARBA" id="ARBA00022679"/>
    </source>
</evidence>
<dbReference type="InterPro" id="IPR015424">
    <property type="entry name" value="PyrdxlP-dep_Trfase"/>
</dbReference>
<keyword evidence="4" id="KW-1185">Reference proteome</keyword>
<keyword evidence="2" id="KW-0808">Transferase</keyword>
<evidence type="ECO:0000313" key="3">
    <source>
        <dbReference type="EMBL" id="KAF5825977.1"/>
    </source>
</evidence>
<proteinExistence type="predicted"/>
<organism evidence="3 4">
    <name type="scientific">Dunaliella salina</name>
    <name type="common">Green alga</name>
    <name type="synonym">Protococcus salinus</name>
    <dbReference type="NCBI Taxonomy" id="3046"/>
    <lineage>
        <taxon>Eukaryota</taxon>
        <taxon>Viridiplantae</taxon>
        <taxon>Chlorophyta</taxon>
        <taxon>core chlorophytes</taxon>
        <taxon>Chlorophyceae</taxon>
        <taxon>CS clade</taxon>
        <taxon>Chlamydomonadales</taxon>
        <taxon>Dunaliellaceae</taxon>
        <taxon>Dunaliella</taxon>
    </lineage>
</organism>
<sequence>MPQCVDGCILGLVNSSAVDICISDVFVSCHTSEFVLELRQKLCCSADDGSTAVEVALKMAFRAFMQQNQLDPGKPTEGHGPVELQVVGLANAYHGDTLGAMDCVPPSPFNGPAQAPWYRGRGLFFEPPYVAMEKGSWQVVQPTPPWWSDMGAQGLWASPKWSSLHDVLSPARDGSDLAGAYRRHIEQQLDEHVRKQASPSDPQRPQGQLAALVVEPLLQGAGGMLMVDPQFQRELVAVGHLMLALAVADKVTSLHKKRVLAVA</sequence>
<gene>
    <name evidence="3" type="ORF">DUNSADRAFT_5588</name>
</gene>
<name>A0ABQ7FU82_DUNSA</name>
<dbReference type="PANTHER" id="PTHR42684">
    <property type="entry name" value="ADENOSYLMETHIONINE-8-AMINO-7-OXONONANOATE AMINOTRANSFERASE"/>
    <property type="match status" value="1"/>
</dbReference>
<protein>
    <submittedName>
        <fullName evidence="3">Uncharacterized protein</fullName>
    </submittedName>
</protein>
<evidence type="ECO:0000313" key="4">
    <source>
        <dbReference type="Proteomes" id="UP000815325"/>
    </source>
</evidence>
<dbReference type="Gene3D" id="3.40.640.10">
    <property type="entry name" value="Type I PLP-dependent aspartate aminotransferase-like (Major domain)"/>
    <property type="match status" value="1"/>
</dbReference>
<reference evidence="3" key="1">
    <citation type="submission" date="2017-08" db="EMBL/GenBank/DDBJ databases">
        <authorList>
            <person name="Polle J.E."/>
            <person name="Barry K."/>
            <person name="Cushman J."/>
            <person name="Schmutz J."/>
            <person name="Tran D."/>
            <person name="Hathwaick L.T."/>
            <person name="Yim W.C."/>
            <person name="Jenkins J."/>
            <person name="Mckie-Krisberg Z.M."/>
            <person name="Prochnik S."/>
            <person name="Lindquist E."/>
            <person name="Dockter R.B."/>
            <person name="Adam C."/>
            <person name="Molina H."/>
            <person name="Bunkerborg J."/>
            <person name="Jin E."/>
            <person name="Buchheim M."/>
            <person name="Magnuson J."/>
        </authorList>
    </citation>
    <scope>NUCLEOTIDE SEQUENCE</scope>
    <source>
        <strain evidence="3">CCAP 19/18</strain>
    </source>
</reference>
<dbReference type="EMBL" id="MU071562">
    <property type="protein sequence ID" value="KAF5825977.1"/>
    <property type="molecule type" value="Genomic_DNA"/>
</dbReference>
<keyword evidence="1" id="KW-0032">Aminotransferase</keyword>
<comment type="caution">
    <text evidence="3">The sequence shown here is derived from an EMBL/GenBank/DDBJ whole genome shotgun (WGS) entry which is preliminary data.</text>
</comment>
<evidence type="ECO:0000256" key="1">
    <source>
        <dbReference type="ARBA" id="ARBA00022576"/>
    </source>
</evidence>
<dbReference type="InterPro" id="IPR015421">
    <property type="entry name" value="PyrdxlP-dep_Trfase_major"/>
</dbReference>
<accession>A0ABQ7FU82</accession>
<dbReference type="Proteomes" id="UP000815325">
    <property type="component" value="Unassembled WGS sequence"/>
</dbReference>